<evidence type="ECO:0000256" key="1">
    <source>
        <dbReference type="SAM" id="MobiDB-lite"/>
    </source>
</evidence>
<organism evidence="3 4">
    <name type="scientific">Mycolicibacterium rhodesiae (strain NBB3)</name>
    <name type="common">Mycobacterium rhodesiae</name>
    <dbReference type="NCBI Taxonomy" id="710685"/>
    <lineage>
        <taxon>Bacteria</taxon>
        <taxon>Bacillati</taxon>
        <taxon>Actinomycetota</taxon>
        <taxon>Actinomycetes</taxon>
        <taxon>Mycobacteriales</taxon>
        <taxon>Mycobacteriaceae</taxon>
        <taxon>Mycolicibacterium</taxon>
    </lineage>
</organism>
<dbReference type="KEGG" id="mrh:MycrhN_5348"/>
<proteinExistence type="predicted"/>
<gene>
    <name evidence="3" type="ordered locus">MycrhN_5348</name>
</gene>
<dbReference type="PATRIC" id="fig|710685.3.peg.5373"/>
<dbReference type="EMBL" id="CP003169">
    <property type="protein sequence ID" value="AEV75823.1"/>
    <property type="molecule type" value="Genomic_DNA"/>
</dbReference>
<protein>
    <recommendedName>
        <fullName evidence="5">PASTA domain-containing protein</fullName>
    </recommendedName>
</protein>
<dbReference type="AlphaFoldDB" id="G8RHF3"/>
<keyword evidence="4" id="KW-1185">Reference proteome</keyword>
<dbReference type="STRING" id="710685.MycrhN_5348"/>
<sequence length="129" mass="13510">MTTTPGSQWTDERDEPKQPKKAIHVKHLLVGGISAALLATALAIPAAAEPSWTMPDLIGSDLQGAQDAIQSVSNGEVWLSTSTDLSGEGRAQIMDRNWTVCSSTPAPGATFTGTTAIDFGVVRDSETCP</sequence>
<evidence type="ECO:0008006" key="5">
    <source>
        <dbReference type="Google" id="ProtNLM"/>
    </source>
</evidence>
<feature type="region of interest" description="Disordered" evidence="1">
    <location>
        <begin position="1"/>
        <end position="20"/>
    </location>
</feature>
<dbReference type="HOGENOM" id="CLU_159945_0_0_11"/>
<accession>G8RHF3</accession>
<dbReference type="Gene3D" id="3.30.10.20">
    <property type="match status" value="1"/>
</dbReference>
<keyword evidence="2" id="KW-0812">Transmembrane</keyword>
<dbReference type="eggNOG" id="ENOG5034BFA">
    <property type="taxonomic scope" value="Bacteria"/>
</dbReference>
<reference evidence="3 4" key="1">
    <citation type="submission" date="2011-12" db="EMBL/GenBank/DDBJ databases">
        <title>Complete sequence of Mycobacterium rhodesiae NBB3.</title>
        <authorList>
            <consortium name="US DOE Joint Genome Institute"/>
            <person name="Lucas S."/>
            <person name="Han J."/>
            <person name="Lapidus A."/>
            <person name="Cheng J.-F."/>
            <person name="Goodwin L."/>
            <person name="Pitluck S."/>
            <person name="Peters L."/>
            <person name="Mikhailova N."/>
            <person name="Gu W."/>
            <person name="Detter J.C."/>
            <person name="Han C."/>
            <person name="Tapia R."/>
            <person name="Land M."/>
            <person name="Hauser L."/>
            <person name="Kyrpides N."/>
            <person name="Ivanova N."/>
            <person name="Pagani I."/>
            <person name="Mattes T."/>
            <person name="Holmes A."/>
            <person name="Rutledge P."/>
            <person name="Paulsen I."/>
            <person name="Coleman N."/>
            <person name="Woyke T."/>
        </authorList>
    </citation>
    <scope>NUCLEOTIDE SEQUENCE [LARGE SCALE GENOMIC DNA]</scope>
    <source>
        <strain evidence="3 4">NBB3</strain>
    </source>
</reference>
<name>G8RHF3_MYCRN</name>
<dbReference type="Proteomes" id="UP000005442">
    <property type="component" value="Chromosome"/>
</dbReference>
<evidence type="ECO:0000313" key="4">
    <source>
        <dbReference type="Proteomes" id="UP000005442"/>
    </source>
</evidence>
<keyword evidence="2" id="KW-1133">Transmembrane helix</keyword>
<feature type="transmembrane region" description="Helical" evidence="2">
    <location>
        <begin position="28"/>
        <end position="48"/>
    </location>
</feature>
<keyword evidence="2" id="KW-0472">Membrane</keyword>
<evidence type="ECO:0000256" key="2">
    <source>
        <dbReference type="SAM" id="Phobius"/>
    </source>
</evidence>
<evidence type="ECO:0000313" key="3">
    <source>
        <dbReference type="EMBL" id="AEV75823.1"/>
    </source>
</evidence>